<dbReference type="AlphaFoldDB" id="A0AA40KTC5"/>
<name>A0AA40KTC5_9HYME</name>
<dbReference type="Proteomes" id="UP001177670">
    <property type="component" value="Unassembled WGS sequence"/>
</dbReference>
<sequence length="69" mass="8025">MGKKREKEWKRERATNSGGGGTRWQYNNMIIRRAAPVFCSSCRRFGGSDRNRRGRAVLAEVVHCHGWCW</sequence>
<comment type="caution">
    <text evidence="2">The sequence shown here is derived from an EMBL/GenBank/DDBJ whole genome shotgun (WGS) entry which is preliminary data.</text>
</comment>
<protein>
    <submittedName>
        <fullName evidence="2">Uncharacterized protein</fullName>
    </submittedName>
</protein>
<evidence type="ECO:0000313" key="3">
    <source>
        <dbReference type="Proteomes" id="UP001177670"/>
    </source>
</evidence>
<accession>A0AA40KTC5</accession>
<gene>
    <name evidence="2" type="ORF">K0M31_016185</name>
</gene>
<feature type="compositionally biased region" description="Basic and acidic residues" evidence="1">
    <location>
        <begin position="1"/>
        <end position="14"/>
    </location>
</feature>
<organism evidence="2 3">
    <name type="scientific">Melipona bicolor</name>
    <dbReference type="NCBI Taxonomy" id="60889"/>
    <lineage>
        <taxon>Eukaryota</taxon>
        <taxon>Metazoa</taxon>
        <taxon>Ecdysozoa</taxon>
        <taxon>Arthropoda</taxon>
        <taxon>Hexapoda</taxon>
        <taxon>Insecta</taxon>
        <taxon>Pterygota</taxon>
        <taxon>Neoptera</taxon>
        <taxon>Endopterygota</taxon>
        <taxon>Hymenoptera</taxon>
        <taxon>Apocrita</taxon>
        <taxon>Aculeata</taxon>
        <taxon>Apoidea</taxon>
        <taxon>Anthophila</taxon>
        <taxon>Apidae</taxon>
        <taxon>Melipona</taxon>
    </lineage>
</organism>
<reference evidence="2" key="1">
    <citation type="submission" date="2021-10" db="EMBL/GenBank/DDBJ databases">
        <title>Melipona bicolor Genome sequencing and assembly.</title>
        <authorList>
            <person name="Araujo N.S."/>
            <person name="Arias M.C."/>
        </authorList>
    </citation>
    <scope>NUCLEOTIDE SEQUENCE</scope>
    <source>
        <strain evidence="2">USP_2M_L1-L4_2017</strain>
        <tissue evidence="2">Whole body</tissue>
    </source>
</reference>
<evidence type="ECO:0000313" key="2">
    <source>
        <dbReference type="EMBL" id="KAK1132045.1"/>
    </source>
</evidence>
<keyword evidence="3" id="KW-1185">Reference proteome</keyword>
<evidence type="ECO:0000256" key="1">
    <source>
        <dbReference type="SAM" id="MobiDB-lite"/>
    </source>
</evidence>
<feature type="region of interest" description="Disordered" evidence="1">
    <location>
        <begin position="1"/>
        <end position="21"/>
    </location>
</feature>
<dbReference type="EMBL" id="JAHYIQ010000005">
    <property type="protein sequence ID" value="KAK1132045.1"/>
    <property type="molecule type" value="Genomic_DNA"/>
</dbReference>
<proteinExistence type="predicted"/>